<keyword evidence="9" id="KW-1185">Reference proteome</keyword>
<keyword evidence="4 6" id="KW-0269">Exonuclease</keyword>
<dbReference type="PANTHER" id="PTHR11046:SF0">
    <property type="entry name" value="OLIGORIBONUCLEASE, MITOCHONDRIAL"/>
    <property type="match status" value="1"/>
</dbReference>
<evidence type="ECO:0000256" key="5">
    <source>
        <dbReference type="ARBA" id="ARBA00070964"/>
    </source>
</evidence>
<organism evidence="8 9">
    <name type="scientific">Pseudomethylobacillus aquaticus</name>
    <dbReference type="NCBI Taxonomy" id="2676064"/>
    <lineage>
        <taxon>Bacteria</taxon>
        <taxon>Pseudomonadati</taxon>
        <taxon>Pseudomonadota</taxon>
        <taxon>Betaproteobacteria</taxon>
        <taxon>Nitrosomonadales</taxon>
        <taxon>Methylophilaceae</taxon>
        <taxon>Pseudomethylobacillus</taxon>
    </lineage>
</organism>
<dbReference type="Gene3D" id="3.30.420.10">
    <property type="entry name" value="Ribonuclease H-like superfamily/Ribonuclease H"/>
    <property type="match status" value="1"/>
</dbReference>
<proteinExistence type="inferred from homology"/>
<dbReference type="EC" id="3.1.-.-" evidence="6"/>
<reference evidence="8 9" key="1">
    <citation type="submission" date="2018-10" db="EMBL/GenBank/DDBJ databases">
        <authorList>
            <person name="Chen W.-M."/>
        </authorList>
    </citation>
    <scope>NUCLEOTIDE SEQUENCE [LARGE SCALE GENOMIC DNA]</scope>
    <source>
        <strain evidence="8 9">H-5</strain>
    </source>
</reference>
<evidence type="ECO:0000313" key="8">
    <source>
        <dbReference type="EMBL" id="ROH88269.1"/>
    </source>
</evidence>
<dbReference type="SUPFAM" id="SSF53098">
    <property type="entry name" value="Ribonuclease H-like"/>
    <property type="match status" value="1"/>
</dbReference>
<evidence type="ECO:0000256" key="4">
    <source>
        <dbReference type="ARBA" id="ARBA00022839"/>
    </source>
</evidence>
<keyword evidence="6" id="KW-0963">Cytoplasm</keyword>
<comment type="similarity">
    <text evidence="1 6">Belongs to the oligoribonuclease family.</text>
</comment>
<evidence type="ECO:0000259" key="7">
    <source>
        <dbReference type="SMART" id="SM00479"/>
    </source>
</evidence>
<dbReference type="InterPro" id="IPR022894">
    <property type="entry name" value="Oligoribonuclease"/>
</dbReference>
<dbReference type="CDD" id="cd06135">
    <property type="entry name" value="Orn"/>
    <property type="match status" value="1"/>
</dbReference>
<dbReference type="InterPro" id="IPR012337">
    <property type="entry name" value="RNaseH-like_sf"/>
</dbReference>
<evidence type="ECO:0000256" key="3">
    <source>
        <dbReference type="ARBA" id="ARBA00022801"/>
    </source>
</evidence>
<feature type="active site" evidence="6">
    <location>
        <position position="131"/>
    </location>
</feature>
<dbReference type="GO" id="GO:0006259">
    <property type="term" value="P:DNA metabolic process"/>
    <property type="evidence" value="ECO:0007669"/>
    <property type="project" value="UniProtKB-ARBA"/>
</dbReference>
<dbReference type="InterPro" id="IPR036397">
    <property type="entry name" value="RNaseH_sf"/>
</dbReference>
<dbReference type="EMBL" id="RJVP01000001">
    <property type="protein sequence ID" value="ROH88269.1"/>
    <property type="molecule type" value="Genomic_DNA"/>
</dbReference>
<dbReference type="HAMAP" id="MF_00045">
    <property type="entry name" value="Oligoribonuclease"/>
    <property type="match status" value="1"/>
</dbReference>
<dbReference type="GO" id="GO:0005737">
    <property type="term" value="C:cytoplasm"/>
    <property type="evidence" value="ECO:0007669"/>
    <property type="project" value="UniProtKB-SubCell"/>
</dbReference>
<comment type="function">
    <text evidence="6">3'-to-5' exoribonuclease specific for small oligoribonucleotides.</text>
</comment>
<dbReference type="SMART" id="SM00479">
    <property type="entry name" value="EXOIII"/>
    <property type="match status" value="1"/>
</dbReference>
<dbReference type="PANTHER" id="PTHR11046">
    <property type="entry name" value="OLIGORIBONUCLEASE, MITOCHONDRIAL"/>
    <property type="match status" value="1"/>
</dbReference>
<dbReference type="GO" id="GO:0000175">
    <property type="term" value="F:3'-5'-RNA exonuclease activity"/>
    <property type="evidence" value="ECO:0007669"/>
    <property type="project" value="InterPro"/>
</dbReference>
<keyword evidence="2 6" id="KW-0540">Nuclease</keyword>
<dbReference type="GO" id="GO:0003676">
    <property type="term" value="F:nucleic acid binding"/>
    <property type="evidence" value="ECO:0007669"/>
    <property type="project" value="InterPro"/>
</dbReference>
<comment type="subcellular location">
    <subcellularLocation>
        <location evidence="6">Cytoplasm</location>
    </subcellularLocation>
</comment>
<name>A0A3N0V677_9PROT</name>
<evidence type="ECO:0000313" key="9">
    <source>
        <dbReference type="Proteomes" id="UP000275137"/>
    </source>
</evidence>
<gene>
    <name evidence="6" type="primary">orn</name>
    <name evidence="8" type="ORF">ED236_02040</name>
</gene>
<sequence length="184" mass="21042">MEIMMSQDNLIWLDMEMSGLLPDSDRILELAVVVTDPQLNVLAESPVLVVHQSDAVLDGMDAWNKGTHGRSGLIDKVKASTLDEAAATEQMIAFLKPWVPAGKSPMCGNSICQDRRFMARYMPDLEAYFHYRNLDVSVFKELARRWKPQIYAGFKKASKHEALADIYESIEELKYYREHFIKLD</sequence>
<dbReference type="InterPro" id="IPR013520">
    <property type="entry name" value="Ribonucl_H"/>
</dbReference>
<dbReference type="Pfam" id="PF00929">
    <property type="entry name" value="RNase_T"/>
    <property type="match status" value="1"/>
</dbReference>
<dbReference type="NCBIfam" id="NF003765">
    <property type="entry name" value="PRK05359.1"/>
    <property type="match status" value="1"/>
</dbReference>
<feature type="domain" description="Exonuclease" evidence="7">
    <location>
        <begin position="9"/>
        <end position="182"/>
    </location>
</feature>
<dbReference type="FunFam" id="3.30.420.10:FF:000003">
    <property type="entry name" value="Oligoribonuclease"/>
    <property type="match status" value="1"/>
</dbReference>
<evidence type="ECO:0000256" key="1">
    <source>
        <dbReference type="ARBA" id="ARBA00009921"/>
    </source>
</evidence>
<evidence type="ECO:0000256" key="6">
    <source>
        <dbReference type="HAMAP-Rule" id="MF_00045"/>
    </source>
</evidence>
<protein>
    <recommendedName>
        <fullName evidence="5 6">Oligoribonuclease</fullName>
        <ecNumber evidence="6">3.1.-.-</ecNumber>
    </recommendedName>
</protein>
<comment type="caution">
    <text evidence="8">The sequence shown here is derived from an EMBL/GenBank/DDBJ whole genome shotgun (WGS) entry which is preliminary data.</text>
</comment>
<accession>A0A3N0V677</accession>
<dbReference type="Proteomes" id="UP000275137">
    <property type="component" value="Unassembled WGS sequence"/>
</dbReference>
<evidence type="ECO:0000256" key="2">
    <source>
        <dbReference type="ARBA" id="ARBA00022722"/>
    </source>
</evidence>
<dbReference type="AlphaFoldDB" id="A0A3N0V677"/>
<keyword evidence="3 6" id="KW-0378">Hydrolase</keyword>